<feature type="compositionally biased region" description="Low complexity" evidence="6">
    <location>
        <begin position="37"/>
        <end position="48"/>
    </location>
</feature>
<keyword evidence="9" id="KW-1185">Reference proteome</keyword>
<feature type="domain" description="HMA" evidence="7">
    <location>
        <begin position="69"/>
        <end position="133"/>
    </location>
</feature>
<comment type="subcellular location">
    <subcellularLocation>
        <location evidence="1">Membrane</location>
        <topology evidence="1">Peripheral membrane protein</topology>
    </subcellularLocation>
</comment>
<evidence type="ECO:0000256" key="5">
    <source>
        <dbReference type="ARBA" id="ARBA00024045"/>
    </source>
</evidence>
<sequence length="284" mass="32781">MMPFPIVTFLADDPDKYYDQRLRQDHKKNENNQGPTQEQAENQPEQNNNEEINAKNTNEENKENNPNPKGVIVLGVYMHCQGCADKIVKYLRGFDGVEQIETNMKNHTVTVKGKKADPKKILERLRKKSNKHVKLISPILKEKKEENKEAKKQEVQPKVVEVVLKIYMHCEGCSEDIKYRIHKMQGVMTVDTDMNNSQVTVKGMFEPNKLVEYINKRAGKHAVIMKQTLSEKKKDDENKGGKKEQKEKDGEKIDLKDYYQIYPPGLVYAPQLFSDENPNACSVM</sequence>
<accession>A0A4S4CWU7</accession>
<dbReference type="PROSITE" id="PS50846">
    <property type="entry name" value="HMA_2"/>
    <property type="match status" value="2"/>
</dbReference>
<dbReference type="PANTHER" id="PTHR46195">
    <property type="entry name" value="HEAVY METAL-ASSOCIATED ISOPRENYLATED PLANT PROTEIN 7"/>
    <property type="match status" value="1"/>
</dbReference>
<keyword evidence="4" id="KW-0636">Prenylation</keyword>
<organism evidence="8 9">
    <name type="scientific">Camellia sinensis var. sinensis</name>
    <name type="common">China tea</name>
    <dbReference type="NCBI Taxonomy" id="542762"/>
    <lineage>
        <taxon>Eukaryota</taxon>
        <taxon>Viridiplantae</taxon>
        <taxon>Streptophyta</taxon>
        <taxon>Embryophyta</taxon>
        <taxon>Tracheophyta</taxon>
        <taxon>Spermatophyta</taxon>
        <taxon>Magnoliopsida</taxon>
        <taxon>eudicotyledons</taxon>
        <taxon>Gunneridae</taxon>
        <taxon>Pentapetalae</taxon>
        <taxon>asterids</taxon>
        <taxon>Ericales</taxon>
        <taxon>Theaceae</taxon>
        <taxon>Camellia</taxon>
    </lineage>
</organism>
<evidence type="ECO:0000313" key="9">
    <source>
        <dbReference type="Proteomes" id="UP000306102"/>
    </source>
</evidence>
<evidence type="ECO:0000259" key="7">
    <source>
        <dbReference type="PROSITE" id="PS50846"/>
    </source>
</evidence>
<dbReference type="PANTHER" id="PTHR46195:SF3">
    <property type="entry name" value="HEAVY METAL-ASSOCIATED ISOPRENYLATED PLANT PROTEIN 3-LIKE"/>
    <property type="match status" value="1"/>
</dbReference>
<dbReference type="GO" id="GO:0046872">
    <property type="term" value="F:metal ion binding"/>
    <property type="evidence" value="ECO:0007669"/>
    <property type="project" value="UniProtKB-KW"/>
</dbReference>
<dbReference type="InterPro" id="IPR006121">
    <property type="entry name" value="HMA_dom"/>
</dbReference>
<dbReference type="Gene3D" id="3.30.70.100">
    <property type="match status" value="2"/>
</dbReference>
<feature type="region of interest" description="Disordered" evidence="6">
    <location>
        <begin position="13"/>
        <end position="48"/>
    </location>
</feature>
<evidence type="ECO:0000256" key="6">
    <source>
        <dbReference type="SAM" id="MobiDB-lite"/>
    </source>
</evidence>
<feature type="region of interest" description="Disordered" evidence="6">
    <location>
        <begin position="229"/>
        <end position="251"/>
    </location>
</feature>
<feature type="domain" description="HMA" evidence="7">
    <location>
        <begin position="159"/>
        <end position="223"/>
    </location>
</feature>
<keyword evidence="4" id="KW-0449">Lipoprotein</keyword>
<dbReference type="AlphaFoldDB" id="A0A4S4CWU7"/>
<comment type="similarity">
    <text evidence="5">Belongs to the HIPP family.</text>
</comment>
<name>A0A4S4CWU7_CAMSN</name>
<reference evidence="8 9" key="1">
    <citation type="journal article" date="2018" name="Proc. Natl. Acad. Sci. U.S.A.">
        <title>Draft genome sequence of Camellia sinensis var. sinensis provides insights into the evolution of the tea genome and tea quality.</title>
        <authorList>
            <person name="Wei C."/>
            <person name="Yang H."/>
            <person name="Wang S."/>
            <person name="Zhao J."/>
            <person name="Liu C."/>
            <person name="Gao L."/>
            <person name="Xia E."/>
            <person name="Lu Y."/>
            <person name="Tai Y."/>
            <person name="She G."/>
            <person name="Sun J."/>
            <person name="Cao H."/>
            <person name="Tong W."/>
            <person name="Gao Q."/>
            <person name="Li Y."/>
            <person name="Deng W."/>
            <person name="Jiang X."/>
            <person name="Wang W."/>
            <person name="Chen Q."/>
            <person name="Zhang S."/>
            <person name="Li H."/>
            <person name="Wu J."/>
            <person name="Wang P."/>
            <person name="Li P."/>
            <person name="Shi C."/>
            <person name="Zheng F."/>
            <person name="Jian J."/>
            <person name="Huang B."/>
            <person name="Shan D."/>
            <person name="Shi M."/>
            <person name="Fang C."/>
            <person name="Yue Y."/>
            <person name="Li F."/>
            <person name="Li D."/>
            <person name="Wei S."/>
            <person name="Han B."/>
            <person name="Jiang C."/>
            <person name="Yin Y."/>
            <person name="Xia T."/>
            <person name="Zhang Z."/>
            <person name="Bennetzen J.L."/>
            <person name="Zhao S."/>
            <person name="Wan X."/>
        </authorList>
    </citation>
    <scope>NUCLEOTIDE SEQUENCE [LARGE SCALE GENOMIC DNA]</scope>
    <source>
        <strain evidence="9">cv. Shuchazao</strain>
        <tissue evidence="8">Leaf</tissue>
    </source>
</reference>
<evidence type="ECO:0000256" key="4">
    <source>
        <dbReference type="ARBA" id="ARBA00023289"/>
    </source>
</evidence>
<dbReference type="InterPro" id="IPR036163">
    <property type="entry name" value="HMA_dom_sf"/>
</dbReference>
<proteinExistence type="inferred from homology"/>
<keyword evidence="2" id="KW-0488">Methylation</keyword>
<dbReference type="GO" id="GO:0009626">
    <property type="term" value="P:plant-type hypersensitive response"/>
    <property type="evidence" value="ECO:0007669"/>
    <property type="project" value="UniProtKB-KW"/>
</dbReference>
<dbReference type="STRING" id="542762.A0A4S4CWU7"/>
<evidence type="ECO:0000313" key="8">
    <source>
        <dbReference type="EMBL" id="THF94128.1"/>
    </source>
</evidence>
<dbReference type="EMBL" id="SDRB02013779">
    <property type="protein sequence ID" value="THF94128.1"/>
    <property type="molecule type" value="Genomic_DNA"/>
</dbReference>
<dbReference type="Pfam" id="PF00403">
    <property type="entry name" value="HMA"/>
    <property type="match status" value="2"/>
</dbReference>
<comment type="caution">
    <text evidence="8">The sequence shown here is derived from an EMBL/GenBank/DDBJ whole genome shotgun (WGS) entry which is preliminary data.</text>
</comment>
<dbReference type="Proteomes" id="UP000306102">
    <property type="component" value="Unassembled WGS sequence"/>
</dbReference>
<protein>
    <recommendedName>
        <fullName evidence="7">HMA domain-containing protein</fullName>
    </recommendedName>
</protein>
<dbReference type="SUPFAM" id="SSF55008">
    <property type="entry name" value="HMA, heavy metal-associated domain"/>
    <property type="match status" value="2"/>
</dbReference>
<evidence type="ECO:0000256" key="3">
    <source>
        <dbReference type="ARBA" id="ARBA00022723"/>
    </source>
</evidence>
<gene>
    <name evidence="8" type="ORF">TEA_011710</name>
</gene>
<feature type="compositionally biased region" description="Basic and acidic residues" evidence="6">
    <location>
        <begin position="13"/>
        <end position="30"/>
    </location>
</feature>
<dbReference type="CDD" id="cd00371">
    <property type="entry name" value="HMA"/>
    <property type="match status" value="2"/>
</dbReference>
<dbReference type="InterPro" id="IPR044577">
    <property type="entry name" value="HIPP4/7/8/17/18/19"/>
</dbReference>
<evidence type="ECO:0000256" key="2">
    <source>
        <dbReference type="ARBA" id="ARBA00022481"/>
    </source>
</evidence>
<evidence type="ECO:0000256" key="1">
    <source>
        <dbReference type="ARBA" id="ARBA00004170"/>
    </source>
</evidence>
<keyword evidence="3" id="KW-0479">Metal-binding</keyword>
<dbReference type="GO" id="GO:0016020">
    <property type="term" value="C:membrane"/>
    <property type="evidence" value="ECO:0007669"/>
    <property type="project" value="UniProtKB-SubCell"/>
</dbReference>